<dbReference type="PANTHER" id="PTHR33120:SF42">
    <property type="entry name" value="OS12G0105000 PROTEIN"/>
    <property type="match status" value="1"/>
</dbReference>
<feature type="region of interest" description="Disordered" evidence="1">
    <location>
        <begin position="1"/>
        <end position="20"/>
    </location>
</feature>
<evidence type="ECO:0000259" key="2">
    <source>
        <dbReference type="Pfam" id="PF20235"/>
    </source>
</evidence>
<dbReference type="AlphaFoldDB" id="A0A0E0J5R5"/>
<name>A0A0E0J5R5_ORYNI</name>
<evidence type="ECO:0000256" key="1">
    <source>
        <dbReference type="SAM" id="MobiDB-lite"/>
    </source>
</evidence>
<dbReference type="EnsemblPlants" id="ONIVA12G00220.1">
    <property type="protein sequence ID" value="ONIVA12G00220.1"/>
    <property type="gene ID" value="ONIVA12G00220"/>
</dbReference>
<sequence length="249" mass="27074">MTSGPSRIYSTPANGHRPTPTSCAANNATCSNLHPNHGEVQSQQQLRYISDLTFGTAAMKTKLSKCVSAHATQHIPTDDSLYMCLLVVSGHCYGPLDPVSNIILNAIWYDAAYPLPPHQGDGDDEIDDELPHDISDTRAMARVASRSLDGLVTLLRAITTGATLSKHEAVEYLWSTQCDLTDELQQQHTVTMTKKKNPYAAAAEASKHPQHTALGSFLLSLSGDGEKLDRLRHLLRSITDGSGRTKLQT</sequence>
<reference evidence="3" key="1">
    <citation type="submission" date="2015-04" db="UniProtKB">
        <authorList>
            <consortium name="EnsemblPlants"/>
        </authorList>
    </citation>
    <scope>IDENTIFICATION</scope>
    <source>
        <strain evidence="3">SL10</strain>
    </source>
</reference>
<evidence type="ECO:0000313" key="4">
    <source>
        <dbReference type="Proteomes" id="UP000006591"/>
    </source>
</evidence>
<dbReference type="PANTHER" id="PTHR33120">
    <property type="entry name" value="EXPRESSED PROTEIN-RELATED"/>
    <property type="match status" value="1"/>
</dbReference>
<evidence type="ECO:0000313" key="3">
    <source>
        <dbReference type="EnsemblPlants" id="ONIVA12G00220.1"/>
    </source>
</evidence>
<organism evidence="3">
    <name type="scientific">Oryza nivara</name>
    <name type="common">Indian wild rice</name>
    <name type="synonym">Oryza sativa f. spontanea</name>
    <dbReference type="NCBI Taxonomy" id="4536"/>
    <lineage>
        <taxon>Eukaryota</taxon>
        <taxon>Viridiplantae</taxon>
        <taxon>Streptophyta</taxon>
        <taxon>Embryophyta</taxon>
        <taxon>Tracheophyta</taxon>
        <taxon>Spermatophyta</taxon>
        <taxon>Magnoliopsida</taxon>
        <taxon>Liliopsida</taxon>
        <taxon>Poales</taxon>
        <taxon>Poaceae</taxon>
        <taxon>BOP clade</taxon>
        <taxon>Oryzoideae</taxon>
        <taxon>Oryzeae</taxon>
        <taxon>Oryzinae</taxon>
        <taxon>Oryza</taxon>
    </lineage>
</organism>
<accession>A0A0E0J5R5</accession>
<protein>
    <recommendedName>
        <fullName evidence="2">PIR2-like helical domain-containing protein</fullName>
    </recommendedName>
</protein>
<dbReference type="Pfam" id="PF20235">
    <property type="entry name" value="PIR2-like_helical"/>
    <property type="match status" value="1"/>
</dbReference>
<dbReference type="Proteomes" id="UP000006591">
    <property type="component" value="Chromosome 12"/>
</dbReference>
<keyword evidence="4" id="KW-1185">Reference proteome</keyword>
<dbReference type="InterPro" id="IPR046527">
    <property type="entry name" value="PIR2-like_helical"/>
</dbReference>
<reference evidence="3" key="2">
    <citation type="submission" date="2018-04" db="EMBL/GenBank/DDBJ databases">
        <title>OnivRS2 (Oryza nivara Reference Sequence Version 2).</title>
        <authorList>
            <person name="Zhang J."/>
            <person name="Kudrna D."/>
            <person name="Lee S."/>
            <person name="Talag J."/>
            <person name="Rajasekar S."/>
            <person name="Welchert J."/>
            <person name="Hsing Y.-I."/>
            <person name="Wing R.A."/>
        </authorList>
    </citation>
    <scope>NUCLEOTIDE SEQUENCE [LARGE SCALE GENOMIC DNA]</scope>
    <source>
        <strain evidence="3">SL10</strain>
    </source>
</reference>
<dbReference type="HOGENOM" id="CLU_097712_0_0_1"/>
<proteinExistence type="predicted"/>
<dbReference type="Gramene" id="ONIVA12G00220.1">
    <property type="protein sequence ID" value="ONIVA12G00220.1"/>
    <property type="gene ID" value="ONIVA12G00220"/>
</dbReference>
<feature type="domain" description="PIR2-like helical" evidence="2">
    <location>
        <begin position="70"/>
        <end position="183"/>
    </location>
</feature>